<evidence type="ECO:0000313" key="6">
    <source>
        <dbReference type="Proteomes" id="UP000315353"/>
    </source>
</evidence>
<dbReference type="EMBL" id="BJNB01000005">
    <property type="protein sequence ID" value="GEB97063.1"/>
    <property type="molecule type" value="Genomic_DNA"/>
</dbReference>
<accession>A0AB73B5D6</accession>
<keyword evidence="2" id="KW-0560">Oxidoreductase</keyword>
<dbReference type="SMART" id="SM00822">
    <property type="entry name" value="PKS_KR"/>
    <property type="match status" value="1"/>
</dbReference>
<dbReference type="PANTHER" id="PTHR44196:SF1">
    <property type="entry name" value="DEHYDROGENASE_REDUCTASE SDR FAMILY MEMBER 7B"/>
    <property type="match status" value="1"/>
</dbReference>
<dbReference type="InterPro" id="IPR002347">
    <property type="entry name" value="SDR_fam"/>
</dbReference>
<dbReference type="CDD" id="cd05233">
    <property type="entry name" value="SDR_c"/>
    <property type="match status" value="1"/>
</dbReference>
<sequence>MQLDRPIVCQYTKDALMDRSGKTIVVTGAGNGIGRAVTLLLLTKGALVAGVDLNAVGLAETANQAGAGSRFTQHAVNITDREAVAALPAQVTEADGQVDGLINITGVIQQFVRVNDLPFSEIEKVMNVNFWGTMNTCKAFLPVLLERPQAALFNVASMAAFAPVPGQAAYGASKAAVTLLTEALYAELLDTNVAVGVIFPGAIATDIATNSGLRVRSESSEAAQQKTTSPQEAAESIGEAIEKEKFRATIGSDAAMMDRISRLNPKLATKMIAKKMGSLLDS</sequence>
<dbReference type="Gene3D" id="3.40.50.720">
    <property type="entry name" value="NAD(P)-binding Rossmann-like Domain"/>
    <property type="match status" value="1"/>
</dbReference>
<protein>
    <submittedName>
        <fullName evidence="5">Short-chain dehydrogenase</fullName>
    </submittedName>
</protein>
<dbReference type="InterPro" id="IPR057326">
    <property type="entry name" value="KR_dom"/>
</dbReference>
<dbReference type="SUPFAM" id="SSF51735">
    <property type="entry name" value="NAD(P)-binding Rossmann-fold domains"/>
    <property type="match status" value="1"/>
</dbReference>
<feature type="domain" description="Ketoreductase" evidence="4">
    <location>
        <begin position="22"/>
        <end position="206"/>
    </location>
</feature>
<dbReference type="AlphaFoldDB" id="A0AB73B5D6"/>
<dbReference type="InterPro" id="IPR036291">
    <property type="entry name" value="NAD(P)-bd_dom_sf"/>
</dbReference>
<dbReference type="GO" id="GO:0016020">
    <property type="term" value="C:membrane"/>
    <property type="evidence" value="ECO:0007669"/>
    <property type="project" value="TreeGrafter"/>
</dbReference>
<gene>
    <name evidence="5" type="ORF">CFL01nite_05580</name>
</gene>
<comment type="similarity">
    <text evidence="1 3">Belongs to the short-chain dehydrogenases/reductases (SDR) family.</text>
</comment>
<evidence type="ECO:0000313" key="5">
    <source>
        <dbReference type="EMBL" id="GEB97063.1"/>
    </source>
</evidence>
<comment type="caution">
    <text evidence="5">The sequence shown here is derived from an EMBL/GenBank/DDBJ whole genome shotgun (WGS) entry which is preliminary data.</text>
</comment>
<evidence type="ECO:0000256" key="1">
    <source>
        <dbReference type="ARBA" id="ARBA00006484"/>
    </source>
</evidence>
<dbReference type="PANTHER" id="PTHR44196">
    <property type="entry name" value="DEHYDROGENASE/REDUCTASE SDR FAMILY MEMBER 7B"/>
    <property type="match status" value="1"/>
</dbReference>
<evidence type="ECO:0000259" key="4">
    <source>
        <dbReference type="SMART" id="SM00822"/>
    </source>
</evidence>
<evidence type="ECO:0000256" key="2">
    <source>
        <dbReference type="ARBA" id="ARBA00023002"/>
    </source>
</evidence>
<dbReference type="Proteomes" id="UP000315353">
    <property type="component" value="Unassembled WGS sequence"/>
</dbReference>
<dbReference type="Pfam" id="PF00106">
    <property type="entry name" value="adh_short"/>
    <property type="match status" value="1"/>
</dbReference>
<dbReference type="PRINTS" id="PR00081">
    <property type="entry name" value="GDHRDH"/>
</dbReference>
<organism evidence="5 6">
    <name type="scientific">Corynebacterium flavescens</name>
    <dbReference type="NCBI Taxonomy" id="28028"/>
    <lineage>
        <taxon>Bacteria</taxon>
        <taxon>Bacillati</taxon>
        <taxon>Actinomycetota</taxon>
        <taxon>Actinomycetes</taxon>
        <taxon>Mycobacteriales</taxon>
        <taxon>Corynebacteriaceae</taxon>
        <taxon>Corynebacterium</taxon>
    </lineage>
</organism>
<proteinExistence type="inferred from homology"/>
<reference evidence="5 6" key="1">
    <citation type="submission" date="2019-06" db="EMBL/GenBank/DDBJ databases">
        <title>Whole genome shotgun sequence of Corynebacterium flavescens NBRC 14136.</title>
        <authorList>
            <person name="Hosoyama A."/>
            <person name="Uohara A."/>
            <person name="Ohji S."/>
            <person name="Ichikawa N."/>
        </authorList>
    </citation>
    <scope>NUCLEOTIDE SEQUENCE [LARGE SCALE GENOMIC DNA]</scope>
    <source>
        <strain evidence="5 6">NBRC 14136</strain>
    </source>
</reference>
<name>A0AB73B5D6_CORFL</name>
<evidence type="ECO:0000256" key="3">
    <source>
        <dbReference type="RuleBase" id="RU000363"/>
    </source>
</evidence>
<dbReference type="PRINTS" id="PR00080">
    <property type="entry name" value="SDRFAMILY"/>
</dbReference>
<dbReference type="GO" id="GO:0016491">
    <property type="term" value="F:oxidoreductase activity"/>
    <property type="evidence" value="ECO:0007669"/>
    <property type="project" value="UniProtKB-KW"/>
</dbReference>